<name>A0A7X5UR62_9PSEU</name>
<keyword evidence="3" id="KW-1185">Reference proteome</keyword>
<dbReference type="RefSeq" id="WP_167171050.1">
    <property type="nucleotide sequence ID" value="NZ_JAAOYM010000001.1"/>
</dbReference>
<protein>
    <recommendedName>
        <fullName evidence="1">DnaJ homologue subfamily C member 28 conserved domain-containing protein</fullName>
    </recommendedName>
</protein>
<evidence type="ECO:0000259" key="1">
    <source>
        <dbReference type="Pfam" id="PF09350"/>
    </source>
</evidence>
<proteinExistence type="predicted"/>
<evidence type="ECO:0000313" key="2">
    <source>
        <dbReference type="EMBL" id="NIJ12382.1"/>
    </source>
</evidence>
<dbReference type="EMBL" id="JAAOYM010000001">
    <property type="protein sequence ID" value="NIJ12382.1"/>
    <property type="molecule type" value="Genomic_DNA"/>
</dbReference>
<accession>A0A7X5UR62</accession>
<sequence>MTERKPPGVSFESWVERQIRLAQQRGEFDNLPGAGKPLPRGPKDRLDWFARKLERENVDGSALLPPSLAVAKEIEELPARLSRERSEARVRDIVADLGERIRQVHRGPQVGPPLRARPIDVEEAVEAWRERRKP</sequence>
<gene>
    <name evidence="2" type="ORF">FHU38_002726</name>
</gene>
<dbReference type="AlphaFoldDB" id="A0A7X5UR62"/>
<dbReference type="Pfam" id="PF09350">
    <property type="entry name" value="DJC28_CD"/>
    <property type="match status" value="1"/>
</dbReference>
<comment type="caution">
    <text evidence="2">The sequence shown here is derived from an EMBL/GenBank/DDBJ whole genome shotgun (WGS) entry which is preliminary data.</text>
</comment>
<dbReference type="Proteomes" id="UP000545493">
    <property type="component" value="Unassembled WGS sequence"/>
</dbReference>
<dbReference type="InterPro" id="IPR018961">
    <property type="entry name" value="DnaJ_homolog_subfam-C_membr-28"/>
</dbReference>
<evidence type="ECO:0000313" key="3">
    <source>
        <dbReference type="Proteomes" id="UP000545493"/>
    </source>
</evidence>
<reference evidence="2 3" key="1">
    <citation type="submission" date="2020-03" db="EMBL/GenBank/DDBJ databases">
        <title>Sequencing the genomes of 1000 actinobacteria strains.</title>
        <authorList>
            <person name="Klenk H.-P."/>
        </authorList>
    </citation>
    <scope>NUCLEOTIDE SEQUENCE [LARGE SCALE GENOMIC DNA]</scope>
    <source>
        <strain evidence="2 3">DSM 45685</strain>
    </source>
</reference>
<feature type="domain" description="DnaJ homologue subfamily C member 28 conserved" evidence="1">
    <location>
        <begin position="14"/>
        <end position="81"/>
    </location>
</feature>
<organism evidence="2 3">
    <name type="scientific">Saccharomonospora amisosensis</name>
    <dbReference type="NCBI Taxonomy" id="1128677"/>
    <lineage>
        <taxon>Bacteria</taxon>
        <taxon>Bacillati</taxon>
        <taxon>Actinomycetota</taxon>
        <taxon>Actinomycetes</taxon>
        <taxon>Pseudonocardiales</taxon>
        <taxon>Pseudonocardiaceae</taxon>
        <taxon>Saccharomonospora</taxon>
    </lineage>
</organism>